<keyword evidence="1" id="KW-0175">Coiled coil</keyword>
<keyword evidence="4" id="KW-1185">Reference proteome</keyword>
<feature type="signal peptide" evidence="2">
    <location>
        <begin position="1"/>
        <end position="21"/>
    </location>
</feature>
<sequence length="95" mass="9975">MSTFRLAAAVLLLAAPLAACGGSGDDKLAHNVKKAADNRADQLEQRADDLKDQAEQVRKTGEKRADAIVAADLNTHAMSPEQKAAIVANQAPAVR</sequence>
<dbReference type="AlphaFoldDB" id="A0A1H7MNV3"/>
<name>A0A1H7MNV3_9SPHN</name>
<dbReference type="RefSeq" id="WP_093004911.1">
    <property type="nucleotide sequence ID" value="NZ_FNZZ01000002.1"/>
</dbReference>
<evidence type="ECO:0000313" key="3">
    <source>
        <dbReference type="EMBL" id="SEL12759.1"/>
    </source>
</evidence>
<keyword evidence="2" id="KW-0732">Signal</keyword>
<evidence type="ECO:0000256" key="1">
    <source>
        <dbReference type="SAM" id="Coils"/>
    </source>
</evidence>
<evidence type="ECO:0000256" key="2">
    <source>
        <dbReference type="SAM" id="SignalP"/>
    </source>
</evidence>
<dbReference type="Proteomes" id="UP000199214">
    <property type="component" value="Unassembled WGS sequence"/>
</dbReference>
<feature type="coiled-coil region" evidence="1">
    <location>
        <begin position="33"/>
        <end position="60"/>
    </location>
</feature>
<reference evidence="4" key="1">
    <citation type="submission" date="2016-10" db="EMBL/GenBank/DDBJ databases">
        <authorList>
            <person name="Varghese N."/>
            <person name="Submissions S."/>
        </authorList>
    </citation>
    <scope>NUCLEOTIDE SEQUENCE [LARGE SCALE GENOMIC DNA]</scope>
    <source>
        <strain evidence="4">JS21-1</strain>
    </source>
</reference>
<accession>A0A1H7MNV3</accession>
<proteinExistence type="predicted"/>
<protein>
    <recommendedName>
        <fullName evidence="5">Murein lipoprotein</fullName>
    </recommendedName>
</protein>
<gene>
    <name evidence="3" type="ORF">SAMN05216382_1548</name>
</gene>
<feature type="chain" id="PRO_5011651366" description="Murein lipoprotein" evidence="2">
    <location>
        <begin position="22"/>
        <end position="95"/>
    </location>
</feature>
<dbReference type="EMBL" id="FNZZ01000002">
    <property type="protein sequence ID" value="SEL12759.1"/>
    <property type="molecule type" value="Genomic_DNA"/>
</dbReference>
<evidence type="ECO:0000313" key="4">
    <source>
        <dbReference type="Proteomes" id="UP000199214"/>
    </source>
</evidence>
<organism evidence="3 4">
    <name type="scientific">Sphingomonas palmae</name>
    <dbReference type="NCBI Taxonomy" id="1855283"/>
    <lineage>
        <taxon>Bacteria</taxon>
        <taxon>Pseudomonadati</taxon>
        <taxon>Pseudomonadota</taxon>
        <taxon>Alphaproteobacteria</taxon>
        <taxon>Sphingomonadales</taxon>
        <taxon>Sphingomonadaceae</taxon>
        <taxon>Sphingomonas</taxon>
    </lineage>
</organism>
<dbReference type="OrthoDB" id="7575472at2"/>
<evidence type="ECO:0008006" key="5">
    <source>
        <dbReference type="Google" id="ProtNLM"/>
    </source>
</evidence>